<proteinExistence type="predicted"/>
<accession>A0AAF0QSD2</accession>
<reference evidence="1" key="1">
    <citation type="submission" date="2023-08" db="EMBL/GenBank/DDBJ databases">
        <title>A de novo genome assembly of Solanum verrucosum Schlechtendal, a Mexican diploid species geographically isolated from the other diploid A-genome species in potato relatives.</title>
        <authorList>
            <person name="Hosaka K."/>
        </authorList>
    </citation>
    <scope>NUCLEOTIDE SEQUENCE</scope>
    <source>
        <tissue evidence="1">Young leaves</tissue>
    </source>
</reference>
<protein>
    <submittedName>
        <fullName evidence="1">Uncharacterized protein</fullName>
    </submittedName>
</protein>
<gene>
    <name evidence="1" type="ORF">MTR67_019271</name>
</gene>
<evidence type="ECO:0000313" key="1">
    <source>
        <dbReference type="EMBL" id="WMV25886.1"/>
    </source>
</evidence>
<organism evidence="1 2">
    <name type="scientific">Solanum verrucosum</name>
    <dbReference type="NCBI Taxonomy" id="315347"/>
    <lineage>
        <taxon>Eukaryota</taxon>
        <taxon>Viridiplantae</taxon>
        <taxon>Streptophyta</taxon>
        <taxon>Embryophyta</taxon>
        <taxon>Tracheophyta</taxon>
        <taxon>Spermatophyta</taxon>
        <taxon>Magnoliopsida</taxon>
        <taxon>eudicotyledons</taxon>
        <taxon>Gunneridae</taxon>
        <taxon>Pentapetalae</taxon>
        <taxon>asterids</taxon>
        <taxon>lamiids</taxon>
        <taxon>Solanales</taxon>
        <taxon>Solanaceae</taxon>
        <taxon>Solanoideae</taxon>
        <taxon>Solaneae</taxon>
        <taxon>Solanum</taxon>
    </lineage>
</organism>
<dbReference type="AlphaFoldDB" id="A0AAF0QSD2"/>
<dbReference type="PANTHER" id="PTHR33116">
    <property type="entry name" value="REVERSE TRANSCRIPTASE ZINC-BINDING DOMAIN-CONTAINING PROTEIN-RELATED-RELATED"/>
    <property type="match status" value="1"/>
</dbReference>
<dbReference type="EMBL" id="CP133615">
    <property type="protein sequence ID" value="WMV25886.1"/>
    <property type="molecule type" value="Genomic_DNA"/>
</dbReference>
<dbReference type="Proteomes" id="UP001234989">
    <property type="component" value="Chromosome 4"/>
</dbReference>
<dbReference type="PANTHER" id="PTHR33116:SF84">
    <property type="entry name" value="RNA-DIRECTED DNA POLYMERASE"/>
    <property type="match status" value="1"/>
</dbReference>
<evidence type="ECO:0000313" key="2">
    <source>
        <dbReference type="Proteomes" id="UP001234989"/>
    </source>
</evidence>
<sequence>MFILPQSVVKEVDRKRRDYLWDGTEEKRKVPLVSWEKMCFPKRHGGLNIKGCGNWNVAYVGKLIWQLDVNRESLWVKWVNGIYIKAETFWNHRAP</sequence>
<keyword evidence="2" id="KW-1185">Reference proteome</keyword>
<name>A0AAF0QSD2_SOLVR</name>